<dbReference type="AlphaFoldDB" id="A0A7V3RI32"/>
<comment type="caution">
    <text evidence="1">The sequence shown here is derived from an EMBL/GenBank/DDBJ whole genome shotgun (WGS) entry which is preliminary data.</text>
</comment>
<name>A0A7V3RI32_UNCW3</name>
<evidence type="ECO:0000313" key="1">
    <source>
        <dbReference type="EMBL" id="HGE78484.1"/>
    </source>
</evidence>
<protein>
    <submittedName>
        <fullName evidence="1">Uncharacterized protein</fullName>
    </submittedName>
</protein>
<proteinExistence type="predicted"/>
<dbReference type="Pfam" id="PF22478">
    <property type="entry name" value="DUF6982"/>
    <property type="match status" value="1"/>
</dbReference>
<accession>A0A7V3RI32</accession>
<reference evidence="1" key="1">
    <citation type="journal article" date="2020" name="mSystems">
        <title>Genome- and Community-Level Interaction Insights into Carbon Utilization and Element Cycling Functions of Hydrothermarchaeota in Hydrothermal Sediment.</title>
        <authorList>
            <person name="Zhou Z."/>
            <person name="Liu Y."/>
            <person name="Xu W."/>
            <person name="Pan J."/>
            <person name="Luo Z.H."/>
            <person name="Li M."/>
        </authorList>
    </citation>
    <scope>NUCLEOTIDE SEQUENCE [LARGE SCALE GENOMIC DNA]</scope>
    <source>
        <strain evidence="1">SpSt-961</strain>
    </source>
</reference>
<dbReference type="InterPro" id="IPR054251">
    <property type="entry name" value="DUF6982"/>
</dbReference>
<gene>
    <name evidence="1" type="ORF">ENX68_05740</name>
</gene>
<dbReference type="EMBL" id="DTOZ01000145">
    <property type="protein sequence ID" value="HGE78484.1"/>
    <property type="molecule type" value="Genomic_DNA"/>
</dbReference>
<sequence length="142" mass="16070">MEQKNIETNRIVIHYKNGNVAKGMTHDFVPEKPSFHLIYPDGRVEEISTESLKAVFFVKSFEGNKDYQEVKGFGKINPVTFRGMKIKVTFIDNETIYGATLGYNKNKKGFFIFPADPDSNNIRIYVVASAVKEVRLGSQAEA</sequence>
<organism evidence="1">
    <name type="scientific">candidate division WOR-3 bacterium</name>
    <dbReference type="NCBI Taxonomy" id="2052148"/>
    <lineage>
        <taxon>Bacteria</taxon>
        <taxon>Bacteria division WOR-3</taxon>
    </lineage>
</organism>